<evidence type="ECO:0000256" key="6">
    <source>
        <dbReference type="PROSITE-ProRule" id="PRU00175"/>
    </source>
</evidence>
<evidence type="ECO:0000256" key="3">
    <source>
        <dbReference type="ARBA" id="ARBA00022723"/>
    </source>
</evidence>
<evidence type="ECO:0000256" key="1">
    <source>
        <dbReference type="ARBA" id="ARBA00000900"/>
    </source>
</evidence>
<dbReference type="Proteomes" id="UP000029121">
    <property type="component" value="Unassembled WGS sequence"/>
</dbReference>
<gene>
    <name evidence="8" type="ORF">CARUB_v10011027mg</name>
</gene>
<keyword evidence="4 6" id="KW-0863">Zinc-finger</keyword>
<dbReference type="EC" id="2.3.2.27" evidence="2"/>
<dbReference type="PANTHER" id="PTHR15710:SF196">
    <property type="entry name" value="F6A14.12 PROTEIN-RELATED"/>
    <property type="match status" value="1"/>
</dbReference>
<dbReference type="AlphaFoldDB" id="R0IK19"/>
<reference evidence="9" key="1">
    <citation type="journal article" date="2013" name="Nat. Genet.">
        <title>The Capsella rubella genome and the genomic consequences of rapid mating system evolution.</title>
        <authorList>
            <person name="Slotte T."/>
            <person name="Hazzouri K.M."/>
            <person name="Agren J.A."/>
            <person name="Koenig D."/>
            <person name="Maumus F."/>
            <person name="Guo Y.L."/>
            <person name="Steige K."/>
            <person name="Platts A.E."/>
            <person name="Escobar J.S."/>
            <person name="Newman L.K."/>
            <person name="Wang W."/>
            <person name="Mandakova T."/>
            <person name="Vello E."/>
            <person name="Smith L.M."/>
            <person name="Henz S.R."/>
            <person name="Steffen J."/>
            <person name="Takuno S."/>
            <person name="Brandvain Y."/>
            <person name="Coop G."/>
            <person name="Andolfatto P."/>
            <person name="Hu T.T."/>
            <person name="Blanchette M."/>
            <person name="Clark R.M."/>
            <person name="Quesneville H."/>
            <person name="Nordborg M."/>
            <person name="Gaut B.S."/>
            <person name="Lysak M.A."/>
            <person name="Jenkins J."/>
            <person name="Grimwood J."/>
            <person name="Chapman J."/>
            <person name="Prochnik S."/>
            <person name="Shu S."/>
            <person name="Rokhsar D."/>
            <person name="Schmutz J."/>
            <person name="Weigel D."/>
            <person name="Wright S.I."/>
        </authorList>
    </citation>
    <scope>NUCLEOTIDE SEQUENCE [LARGE SCALE GENOMIC DNA]</scope>
    <source>
        <strain evidence="9">cv. Monte Gargano</strain>
    </source>
</reference>
<proteinExistence type="predicted"/>
<name>R0IK19_9BRAS</name>
<dbReference type="GO" id="GO:0008270">
    <property type="term" value="F:zinc ion binding"/>
    <property type="evidence" value="ECO:0007669"/>
    <property type="project" value="UniProtKB-KW"/>
</dbReference>
<dbReference type="GO" id="GO:0005737">
    <property type="term" value="C:cytoplasm"/>
    <property type="evidence" value="ECO:0007669"/>
    <property type="project" value="TreeGrafter"/>
</dbReference>
<dbReference type="GO" id="GO:0061630">
    <property type="term" value="F:ubiquitin protein ligase activity"/>
    <property type="evidence" value="ECO:0007669"/>
    <property type="project" value="UniProtKB-EC"/>
</dbReference>
<evidence type="ECO:0000256" key="5">
    <source>
        <dbReference type="ARBA" id="ARBA00022833"/>
    </source>
</evidence>
<dbReference type="SMART" id="SM00184">
    <property type="entry name" value="RING"/>
    <property type="match status" value="1"/>
</dbReference>
<dbReference type="PROSITE" id="PS50089">
    <property type="entry name" value="ZF_RING_2"/>
    <property type="match status" value="1"/>
</dbReference>
<dbReference type="Gene3D" id="3.30.40.10">
    <property type="entry name" value="Zinc/RING finger domain, C3HC4 (zinc finger)"/>
    <property type="match status" value="1"/>
</dbReference>
<keyword evidence="3" id="KW-0479">Metal-binding</keyword>
<evidence type="ECO:0000256" key="4">
    <source>
        <dbReference type="ARBA" id="ARBA00022771"/>
    </source>
</evidence>
<dbReference type="KEGG" id="crb:17900613"/>
<accession>R0IK19</accession>
<dbReference type="EMBL" id="KB870805">
    <property type="protein sequence ID" value="EOA37328.1"/>
    <property type="molecule type" value="Genomic_DNA"/>
</dbReference>
<comment type="catalytic activity">
    <reaction evidence="1">
        <text>S-ubiquitinyl-[E2 ubiquitin-conjugating enzyme]-L-cysteine + [acceptor protein]-L-lysine = [E2 ubiquitin-conjugating enzyme]-L-cysteine + N(6)-ubiquitinyl-[acceptor protein]-L-lysine.</text>
        <dbReference type="EC" id="2.3.2.27"/>
    </reaction>
</comment>
<organism evidence="8 9">
    <name type="scientific">Capsella rubella</name>
    <dbReference type="NCBI Taxonomy" id="81985"/>
    <lineage>
        <taxon>Eukaryota</taxon>
        <taxon>Viridiplantae</taxon>
        <taxon>Streptophyta</taxon>
        <taxon>Embryophyta</taxon>
        <taxon>Tracheophyta</taxon>
        <taxon>Spermatophyta</taxon>
        <taxon>Magnoliopsida</taxon>
        <taxon>eudicotyledons</taxon>
        <taxon>Gunneridae</taxon>
        <taxon>Pentapetalae</taxon>
        <taxon>rosids</taxon>
        <taxon>malvids</taxon>
        <taxon>Brassicales</taxon>
        <taxon>Brassicaceae</taxon>
        <taxon>Camelineae</taxon>
        <taxon>Capsella</taxon>
    </lineage>
</organism>
<dbReference type="InterPro" id="IPR001841">
    <property type="entry name" value="Znf_RING"/>
</dbReference>
<sequence length="368" mass="41459">MSSSFTPEIDLDDILDFDLQAGEAALSELGEGFLVSLNETIEEEDQVLGFQDDEHDIVFEFDNQIQEAAPSQHVEVFRVSLNETIEEELMIWEDDEHDVVFHFAQQTEEAAPSQFGEIYRISPDETMEEAVLGLEYDQDLLFAAYEEAAPFEQLEEVVPVDEFALDLVGEHNVSFDFDHQTAEVARSPQLGQRFLISFGETIEEDAIGFENGHGDTFVGGEVAPTQLGRVALLVWDNDAEFISEHQIEEGARSRSEEAFQVWVNEDNTARSPANETNTARLRANETNTARLPASKLAVESLPRTICKKTRDVGTGTDMCPICLEEFNDGGSIVVTLPCGHEFDEECLVKWFLRSHVCPLCRYEMPYER</sequence>
<dbReference type="CDD" id="cd16454">
    <property type="entry name" value="RING-H2_PA-TM-RING"/>
    <property type="match status" value="1"/>
</dbReference>
<feature type="domain" description="RING-type" evidence="7">
    <location>
        <begin position="319"/>
        <end position="361"/>
    </location>
</feature>
<dbReference type="GO" id="GO:0016567">
    <property type="term" value="P:protein ubiquitination"/>
    <property type="evidence" value="ECO:0007669"/>
    <property type="project" value="TreeGrafter"/>
</dbReference>
<evidence type="ECO:0000256" key="2">
    <source>
        <dbReference type="ARBA" id="ARBA00012483"/>
    </source>
</evidence>
<keyword evidence="5" id="KW-0862">Zinc</keyword>
<dbReference type="InterPro" id="IPR013083">
    <property type="entry name" value="Znf_RING/FYVE/PHD"/>
</dbReference>
<evidence type="ECO:0000313" key="8">
    <source>
        <dbReference type="EMBL" id="EOA37328.1"/>
    </source>
</evidence>
<evidence type="ECO:0000313" key="9">
    <source>
        <dbReference type="Proteomes" id="UP000029121"/>
    </source>
</evidence>
<dbReference type="SUPFAM" id="SSF57850">
    <property type="entry name" value="RING/U-box"/>
    <property type="match status" value="1"/>
</dbReference>
<dbReference type="OrthoDB" id="1044861at2759"/>
<evidence type="ECO:0000259" key="7">
    <source>
        <dbReference type="PROSITE" id="PS50089"/>
    </source>
</evidence>
<dbReference type="PANTHER" id="PTHR15710">
    <property type="entry name" value="E3 UBIQUITIN-PROTEIN LIGASE PRAJA"/>
    <property type="match status" value="1"/>
</dbReference>
<dbReference type="eggNOG" id="KOG0800">
    <property type="taxonomic scope" value="Eukaryota"/>
</dbReference>
<protein>
    <recommendedName>
        <fullName evidence="2">RING-type E3 ubiquitin transferase</fullName>
        <ecNumber evidence="2">2.3.2.27</ecNumber>
    </recommendedName>
</protein>
<keyword evidence="9" id="KW-1185">Reference proteome</keyword>
<dbReference type="Pfam" id="PF13639">
    <property type="entry name" value="zf-RING_2"/>
    <property type="match status" value="1"/>
</dbReference>